<dbReference type="AlphaFoldDB" id="A0A3B1DFM7"/>
<evidence type="ECO:0000313" key="1">
    <source>
        <dbReference type="EMBL" id="VAX34844.1"/>
    </source>
</evidence>
<protein>
    <submittedName>
        <fullName evidence="1">Uncharacterized protein</fullName>
    </submittedName>
</protein>
<sequence length="51" mass="5940">MITMLDVREEDLRWVKRMVTISQGAQINSTPCAQINSTFHSQEIYARKQTI</sequence>
<organism evidence="1">
    <name type="scientific">hydrothermal vent metagenome</name>
    <dbReference type="NCBI Taxonomy" id="652676"/>
    <lineage>
        <taxon>unclassified sequences</taxon>
        <taxon>metagenomes</taxon>
        <taxon>ecological metagenomes</taxon>
    </lineage>
</organism>
<gene>
    <name evidence="1" type="ORF">MNBD_UNCLBAC01-1469</name>
</gene>
<name>A0A3B1DFM7_9ZZZZ</name>
<reference evidence="1" key="1">
    <citation type="submission" date="2018-06" db="EMBL/GenBank/DDBJ databases">
        <authorList>
            <person name="Zhirakovskaya E."/>
        </authorList>
    </citation>
    <scope>NUCLEOTIDE SEQUENCE</scope>
</reference>
<dbReference type="EMBL" id="UOGJ01000010">
    <property type="protein sequence ID" value="VAX34844.1"/>
    <property type="molecule type" value="Genomic_DNA"/>
</dbReference>
<proteinExistence type="predicted"/>
<accession>A0A3B1DFM7</accession>